<feature type="region of interest" description="Disordered" evidence="1">
    <location>
        <begin position="141"/>
        <end position="217"/>
    </location>
</feature>
<dbReference type="AlphaFoldDB" id="A0A139ACH2"/>
<feature type="region of interest" description="Disordered" evidence="1">
    <location>
        <begin position="14"/>
        <end position="57"/>
    </location>
</feature>
<feature type="compositionally biased region" description="Polar residues" evidence="1">
    <location>
        <begin position="39"/>
        <end position="51"/>
    </location>
</feature>
<gene>
    <name evidence="2" type="ORF">M427DRAFT_57548</name>
</gene>
<evidence type="ECO:0000313" key="3">
    <source>
        <dbReference type="Proteomes" id="UP000070544"/>
    </source>
</evidence>
<accession>A0A139ACH2</accession>
<sequence>MLKLVVKRKSVAESATGEGASGVAETADEGEPAAGEVGSSETQGAETQGAHTTRKTRGDFVRTLEKVIYVLRRTDASGEFAQDWTALDATVAEGKIAYWSHVQTAIDTFLTPRLSSPDTRDAALALRALASRLIAEQCALFPTHVNSPPEGGGEDEDEMGRKKRRRSTRTQDESAKTLPPPPLKKALVKVLPDGGTQFSSLERSSSPLDMNDDDEMPPNVMRIPVSVRPSASAGSGAKNPPTLARLADIKPRPAPARRVQAPFLNADPFSSHLPTLGPISSLRATPSSLIQSVLLPRRGPFPRLAPTPGPDESTLRRLLDVLPEDAPTDAVLERNREVLDALEMCRKVRVQEDVDRPGEVEKVRTAAQLRTNLARLAANVAPRDLCDVAGLSAQPLLVTTEPMFKGVL</sequence>
<feature type="compositionally biased region" description="Polar residues" evidence="1">
    <location>
        <begin position="196"/>
        <end position="208"/>
    </location>
</feature>
<dbReference type="EMBL" id="KQ965769">
    <property type="protein sequence ID" value="KXS14369.1"/>
    <property type="molecule type" value="Genomic_DNA"/>
</dbReference>
<evidence type="ECO:0000256" key="1">
    <source>
        <dbReference type="SAM" id="MobiDB-lite"/>
    </source>
</evidence>
<organism evidence="2 3">
    <name type="scientific">Gonapodya prolifera (strain JEL478)</name>
    <name type="common">Monoblepharis prolifera</name>
    <dbReference type="NCBI Taxonomy" id="1344416"/>
    <lineage>
        <taxon>Eukaryota</taxon>
        <taxon>Fungi</taxon>
        <taxon>Fungi incertae sedis</taxon>
        <taxon>Chytridiomycota</taxon>
        <taxon>Chytridiomycota incertae sedis</taxon>
        <taxon>Monoblepharidomycetes</taxon>
        <taxon>Monoblepharidales</taxon>
        <taxon>Gonapodyaceae</taxon>
        <taxon>Gonapodya</taxon>
    </lineage>
</organism>
<proteinExistence type="predicted"/>
<name>A0A139ACH2_GONPJ</name>
<reference evidence="2 3" key="1">
    <citation type="journal article" date="2015" name="Genome Biol. Evol.">
        <title>Phylogenomic analyses indicate that early fungi evolved digesting cell walls of algal ancestors of land plants.</title>
        <authorList>
            <person name="Chang Y."/>
            <person name="Wang S."/>
            <person name="Sekimoto S."/>
            <person name="Aerts A.L."/>
            <person name="Choi C."/>
            <person name="Clum A."/>
            <person name="LaButti K.M."/>
            <person name="Lindquist E.A."/>
            <person name="Yee Ngan C."/>
            <person name="Ohm R.A."/>
            <person name="Salamov A.A."/>
            <person name="Grigoriev I.V."/>
            <person name="Spatafora J.W."/>
            <person name="Berbee M.L."/>
        </authorList>
    </citation>
    <scope>NUCLEOTIDE SEQUENCE [LARGE SCALE GENOMIC DNA]</scope>
    <source>
        <strain evidence="2 3">JEL478</strain>
    </source>
</reference>
<protein>
    <submittedName>
        <fullName evidence="2">Uncharacterized protein</fullName>
    </submittedName>
</protein>
<feature type="region of interest" description="Disordered" evidence="1">
    <location>
        <begin position="229"/>
        <end position="251"/>
    </location>
</feature>
<evidence type="ECO:0000313" key="2">
    <source>
        <dbReference type="EMBL" id="KXS14369.1"/>
    </source>
</evidence>
<dbReference type="Proteomes" id="UP000070544">
    <property type="component" value="Unassembled WGS sequence"/>
</dbReference>
<keyword evidence="3" id="KW-1185">Reference proteome</keyword>